<comment type="caution">
    <text evidence="2">The sequence shown here is derived from an EMBL/GenBank/DDBJ whole genome shotgun (WGS) entry which is preliminary data.</text>
</comment>
<dbReference type="EMBL" id="LAZR01006643">
    <property type="protein sequence ID" value="KKM90669.1"/>
    <property type="molecule type" value="Genomic_DNA"/>
</dbReference>
<reference evidence="2" key="1">
    <citation type="journal article" date="2015" name="Nature">
        <title>Complex archaea that bridge the gap between prokaryotes and eukaryotes.</title>
        <authorList>
            <person name="Spang A."/>
            <person name="Saw J.H."/>
            <person name="Jorgensen S.L."/>
            <person name="Zaremba-Niedzwiedzka K."/>
            <person name="Martijn J."/>
            <person name="Lind A.E."/>
            <person name="van Eijk R."/>
            <person name="Schleper C."/>
            <person name="Guy L."/>
            <person name="Ettema T.J."/>
        </authorList>
    </citation>
    <scope>NUCLEOTIDE SEQUENCE</scope>
</reference>
<proteinExistence type="predicted"/>
<accession>A0A0F9L774</accession>
<evidence type="ECO:0000256" key="1">
    <source>
        <dbReference type="SAM" id="MobiDB-lite"/>
    </source>
</evidence>
<dbReference type="AlphaFoldDB" id="A0A0F9L774"/>
<feature type="region of interest" description="Disordered" evidence="1">
    <location>
        <begin position="1"/>
        <end position="25"/>
    </location>
</feature>
<protein>
    <submittedName>
        <fullName evidence="2">Uncharacterized protein</fullName>
    </submittedName>
</protein>
<organism evidence="2">
    <name type="scientific">marine sediment metagenome</name>
    <dbReference type="NCBI Taxonomy" id="412755"/>
    <lineage>
        <taxon>unclassified sequences</taxon>
        <taxon>metagenomes</taxon>
        <taxon>ecological metagenomes</taxon>
    </lineage>
</organism>
<gene>
    <name evidence="2" type="ORF">LCGC14_1236230</name>
</gene>
<sequence>MTDRDEAVSNVVEGIEEEEKRERGEEQIVTLSTGVELKVSSVPKNFLYAVTSKFERPKVPTYFNEGKGREEENPDDPDYQEALDQYIVEIANASNNVVLLRGTQIERIPEGFPGPDSKEWIEEMEALDLPMINNSRVRYLAWVKGMAAPLDEDITLLMEEIGRLTGVTEADVADAVDRFQR</sequence>
<evidence type="ECO:0000313" key="2">
    <source>
        <dbReference type="EMBL" id="KKM90669.1"/>
    </source>
</evidence>
<name>A0A0F9L774_9ZZZZ</name>